<dbReference type="RefSeq" id="WP_086982494.1">
    <property type="nucleotide sequence ID" value="NZ_FTQZ01000001.1"/>
</dbReference>
<reference evidence="2 3" key="1">
    <citation type="submission" date="2018-06" db="EMBL/GenBank/DDBJ databases">
        <authorList>
            <consortium name="Pathogen Informatics"/>
            <person name="Doyle S."/>
        </authorList>
    </citation>
    <scope>NUCLEOTIDE SEQUENCE [LARGE SCALE GENOMIC DNA]</scope>
    <source>
        <strain evidence="2 3">NCTC10588</strain>
    </source>
</reference>
<gene>
    <name evidence="2" type="ORF">NCTC10588_02539</name>
</gene>
<organism evidence="2 3">
    <name type="scientific">Elizabethkingia anophelis</name>
    <dbReference type="NCBI Taxonomy" id="1117645"/>
    <lineage>
        <taxon>Bacteria</taxon>
        <taxon>Pseudomonadati</taxon>
        <taxon>Bacteroidota</taxon>
        <taxon>Flavobacteriia</taxon>
        <taxon>Flavobacteriales</taxon>
        <taxon>Weeksellaceae</taxon>
        <taxon>Elizabethkingia</taxon>
    </lineage>
</organism>
<accession>A0A7Z7LY80</accession>
<comment type="caution">
    <text evidence="2">The sequence shown here is derived from an EMBL/GenBank/DDBJ whole genome shotgun (WGS) entry which is preliminary data.</text>
</comment>
<sequence>MDELELLKKDWNKDSGDFKIYSAKEIFGMLKRKSISFSTSLLLLGITEIALWLVFDVIYGLGYRLVRYTLFFCFTGLLWYTFYRIKNTINSKDLMKSILMLRRIVVIYVIAVFSTLIIECILNFDIMTNQFYTGWQEGRHGKYQVGNLLQPTLKIYILFSVILLSILLFISLIYKNFYGNILHKLRANYKELTKLEESNA</sequence>
<name>A0A7Z7LY80_9FLAO</name>
<feature type="transmembrane region" description="Helical" evidence="1">
    <location>
        <begin position="155"/>
        <end position="174"/>
    </location>
</feature>
<evidence type="ECO:0000313" key="2">
    <source>
        <dbReference type="EMBL" id="STD06832.1"/>
    </source>
</evidence>
<dbReference type="EMBL" id="UFYD01000001">
    <property type="protein sequence ID" value="STD06832.1"/>
    <property type="molecule type" value="Genomic_DNA"/>
</dbReference>
<keyword evidence="1" id="KW-0472">Membrane</keyword>
<feature type="transmembrane region" description="Helical" evidence="1">
    <location>
        <begin position="41"/>
        <end position="59"/>
    </location>
</feature>
<evidence type="ECO:0000313" key="3">
    <source>
        <dbReference type="Proteomes" id="UP000254876"/>
    </source>
</evidence>
<dbReference type="AlphaFoldDB" id="A0A7Z7LY80"/>
<keyword evidence="1" id="KW-1133">Transmembrane helix</keyword>
<evidence type="ECO:0000256" key="1">
    <source>
        <dbReference type="SAM" id="Phobius"/>
    </source>
</evidence>
<keyword evidence="1" id="KW-0812">Transmembrane</keyword>
<protein>
    <submittedName>
        <fullName evidence="2">Uncharacterized protein</fullName>
    </submittedName>
</protein>
<proteinExistence type="predicted"/>
<feature type="transmembrane region" description="Helical" evidence="1">
    <location>
        <begin position="65"/>
        <end position="83"/>
    </location>
</feature>
<feature type="transmembrane region" description="Helical" evidence="1">
    <location>
        <begin position="104"/>
        <end position="124"/>
    </location>
</feature>
<dbReference type="Proteomes" id="UP000254876">
    <property type="component" value="Unassembled WGS sequence"/>
</dbReference>